<keyword evidence="3 6" id="KW-0812">Transmembrane</keyword>
<gene>
    <name evidence="7" type="ORF">SAMN04489727_6449</name>
</gene>
<dbReference type="PANTHER" id="PTHR11101:SF80">
    <property type="entry name" value="PHOSPHATE TRANSPORTER"/>
    <property type="match status" value="1"/>
</dbReference>
<feature type="transmembrane region" description="Helical" evidence="6">
    <location>
        <begin position="262"/>
        <end position="280"/>
    </location>
</feature>
<evidence type="ECO:0000313" key="7">
    <source>
        <dbReference type="EMBL" id="SED10856.1"/>
    </source>
</evidence>
<dbReference type="STRING" id="208445.SAMN04489727_6449"/>
<dbReference type="Proteomes" id="UP000199622">
    <property type="component" value="Unassembled WGS sequence"/>
</dbReference>
<protein>
    <submittedName>
        <fullName evidence="7">Inorganic phosphate transporter, PiT family</fullName>
    </submittedName>
</protein>
<keyword evidence="4 6" id="KW-1133">Transmembrane helix</keyword>
<comment type="subcellular location">
    <subcellularLocation>
        <location evidence="1">Membrane</location>
        <topology evidence="1">Multi-pass membrane protein</topology>
    </subcellularLocation>
</comment>
<dbReference type="PANTHER" id="PTHR11101">
    <property type="entry name" value="PHOSPHATE TRANSPORTER"/>
    <property type="match status" value="1"/>
</dbReference>
<evidence type="ECO:0000256" key="2">
    <source>
        <dbReference type="ARBA" id="ARBA00022448"/>
    </source>
</evidence>
<sequence length="334" mass="34033">MTTAVVLVLTVFLAAANGSNDVPKGVATLAGAGVTKYRTAIVWGTCTTLVGCLFSLWLAAKMTALFSNGIITAQPTATFAVAVLLGTACWVALATVLRLPVSTTHALVGALIGAGILHAADSVRWSALLPKVVQPLLLSIVVAYGLSVLLASAVRALKRRTRNEGPGAATAGSIRTGRLSSERIVGGLHWVTSGLACLARGLNDTPKIVAVGAFALVPAGFAAWQILLLVTAAMAAGSLVAGTRVAERLAKDVVRMSHHEGFTANLTTATLVGLGAWAGLPMSTTQVSTGAIAGSAGLAVGRINVKTLRQFAIAWLVTPPFAGLVAAGTFLLLR</sequence>
<keyword evidence="8" id="KW-1185">Reference proteome</keyword>
<evidence type="ECO:0000256" key="4">
    <source>
        <dbReference type="ARBA" id="ARBA00022989"/>
    </source>
</evidence>
<evidence type="ECO:0000256" key="1">
    <source>
        <dbReference type="ARBA" id="ARBA00004141"/>
    </source>
</evidence>
<dbReference type="RefSeq" id="WP_167384797.1">
    <property type="nucleotide sequence ID" value="NZ_FNSO01000004.1"/>
</dbReference>
<feature type="transmembrane region" description="Helical" evidence="6">
    <location>
        <begin position="132"/>
        <end position="154"/>
    </location>
</feature>
<dbReference type="AlphaFoldDB" id="A0A1H4XYS5"/>
<keyword evidence="5 6" id="KW-0472">Membrane</keyword>
<evidence type="ECO:0000256" key="5">
    <source>
        <dbReference type="ARBA" id="ARBA00023136"/>
    </source>
</evidence>
<feature type="transmembrane region" description="Helical" evidence="6">
    <location>
        <begin position="42"/>
        <end position="64"/>
    </location>
</feature>
<proteinExistence type="predicted"/>
<accession>A0A1H4XYS5</accession>
<feature type="transmembrane region" description="Helical" evidence="6">
    <location>
        <begin position="312"/>
        <end position="333"/>
    </location>
</feature>
<keyword evidence="2" id="KW-0813">Transport</keyword>
<dbReference type="InterPro" id="IPR001204">
    <property type="entry name" value="Phos_transporter"/>
</dbReference>
<evidence type="ECO:0000256" key="3">
    <source>
        <dbReference type="ARBA" id="ARBA00022692"/>
    </source>
</evidence>
<name>A0A1H4XYS5_9PSEU</name>
<evidence type="ECO:0000256" key="6">
    <source>
        <dbReference type="SAM" id="Phobius"/>
    </source>
</evidence>
<feature type="transmembrane region" description="Helical" evidence="6">
    <location>
        <begin position="208"/>
        <end position="241"/>
    </location>
</feature>
<dbReference type="Pfam" id="PF01384">
    <property type="entry name" value="PHO4"/>
    <property type="match status" value="1"/>
</dbReference>
<dbReference type="GO" id="GO:0035435">
    <property type="term" value="P:phosphate ion transmembrane transport"/>
    <property type="evidence" value="ECO:0007669"/>
    <property type="project" value="TreeGrafter"/>
</dbReference>
<dbReference type="GO" id="GO:0016020">
    <property type="term" value="C:membrane"/>
    <property type="evidence" value="ECO:0007669"/>
    <property type="project" value="UniProtKB-SubCell"/>
</dbReference>
<dbReference type="EMBL" id="FNSO01000004">
    <property type="protein sequence ID" value="SED10856.1"/>
    <property type="molecule type" value="Genomic_DNA"/>
</dbReference>
<feature type="transmembrane region" description="Helical" evidence="6">
    <location>
        <begin position="76"/>
        <end position="97"/>
    </location>
</feature>
<evidence type="ECO:0000313" key="8">
    <source>
        <dbReference type="Proteomes" id="UP000199622"/>
    </source>
</evidence>
<reference evidence="8" key="1">
    <citation type="submission" date="2016-10" db="EMBL/GenBank/DDBJ databases">
        <authorList>
            <person name="Varghese N."/>
            <person name="Submissions S."/>
        </authorList>
    </citation>
    <scope>NUCLEOTIDE SEQUENCE [LARGE SCALE GENOMIC DNA]</scope>
    <source>
        <strain evidence="8">DSM 44544</strain>
    </source>
</reference>
<organism evidence="7 8">
    <name type="scientific">Amycolatopsis tolypomycina</name>
    <dbReference type="NCBI Taxonomy" id="208445"/>
    <lineage>
        <taxon>Bacteria</taxon>
        <taxon>Bacillati</taxon>
        <taxon>Actinomycetota</taxon>
        <taxon>Actinomycetes</taxon>
        <taxon>Pseudonocardiales</taxon>
        <taxon>Pseudonocardiaceae</taxon>
        <taxon>Amycolatopsis</taxon>
    </lineage>
</organism>
<feature type="transmembrane region" description="Helical" evidence="6">
    <location>
        <begin position="184"/>
        <end position="202"/>
    </location>
</feature>
<dbReference type="GO" id="GO:0005315">
    <property type="term" value="F:phosphate transmembrane transporter activity"/>
    <property type="evidence" value="ECO:0007669"/>
    <property type="project" value="InterPro"/>
</dbReference>